<comment type="subcellular location">
    <subcellularLocation>
        <location evidence="1 8">Cell membrane</location>
        <topology evidence="1 8">Multi-pass membrane protein</topology>
    </subcellularLocation>
</comment>
<comment type="similarity">
    <text evidence="7">Belongs to the binding-protein-dependent transport system permease family. OppBC subfamily.</text>
</comment>
<feature type="domain" description="ABC transmembrane type-1" evidence="9">
    <location>
        <begin position="87"/>
        <end position="276"/>
    </location>
</feature>
<keyword evidence="6 8" id="KW-0472">Membrane</keyword>
<reference evidence="10" key="2">
    <citation type="submission" date="2022-02" db="EMBL/GenBank/DDBJ databases">
        <authorList>
            <person name="Elcheninov A.G."/>
            <person name="Sorokin D.Y."/>
            <person name="Kublanov I.V."/>
        </authorList>
    </citation>
    <scope>NUCLEOTIDE SEQUENCE</scope>
    <source>
        <strain evidence="10">AArc-St2</strain>
    </source>
</reference>
<evidence type="ECO:0000256" key="4">
    <source>
        <dbReference type="ARBA" id="ARBA00022692"/>
    </source>
</evidence>
<reference evidence="10" key="1">
    <citation type="journal article" date="2022" name="Syst. Appl. Microbiol.">
        <title>Natronocalculus amylovorans gen. nov., sp. nov., and Natranaeroarchaeum aerophilus sp. nov., dominant culturable amylolytic natronoarchaea from hypersaline soda lakes in southwestern Siberia.</title>
        <authorList>
            <person name="Sorokin D.Y."/>
            <person name="Elcheninov A.G."/>
            <person name="Khizhniak T.V."/>
            <person name="Koenen M."/>
            <person name="Bale N.J."/>
            <person name="Damste J.S.S."/>
            <person name="Kublanov I.V."/>
        </authorList>
    </citation>
    <scope>NUCLEOTIDE SEQUENCE</scope>
    <source>
        <strain evidence="10">AArc-St2</strain>
    </source>
</reference>
<dbReference type="Pfam" id="PF12911">
    <property type="entry name" value="OppC_N"/>
    <property type="match status" value="1"/>
</dbReference>
<keyword evidence="2 8" id="KW-0813">Transport</keyword>
<dbReference type="SUPFAM" id="SSF161098">
    <property type="entry name" value="MetI-like"/>
    <property type="match status" value="1"/>
</dbReference>
<evidence type="ECO:0000256" key="6">
    <source>
        <dbReference type="ARBA" id="ARBA00023136"/>
    </source>
</evidence>
<evidence type="ECO:0000256" key="7">
    <source>
        <dbReference type="ARBA" id="ARBA00024202"/>
    </source>
</evidence>
<dbReference type="InterPro" id="IPR025966">
    <property type="entry name" value="OppC_N"/>
</dbReference>
<sequence>MNTLSDPGRFESIRRSNLLTALRNNPASLAGGIVIALVTLVAIAGPVLVGDPNAGALSNRLQPPSMAHPLGTDPLGRDVLSRLVYGARITLAMAVSITLIRLIIGFVVGLLAGLFGGLVDEVLMRVVDFLLAFPGIVLALVIAGILGPSLRNVLLALVVVGWGSYARVVRSSVLSVREEPFVDAAKLAGVSRIRLVWTHFVPNVAGPVVVLSTLDLGGVVLAAAGLSFLGLGAQPPTPEWGTMVADGSDYLRSAPWLVNVPGVAIAVVVLGFNLLGDGLRDSLDTDPTRVNR</sequence>
<dbReference type="PANTHER" id="PTHR43386:SF1">
    <property type="entry name" value="D,D-DIPEPTIDE TRANSPORT SYSTEM PERMEASE PROTEIN DDPC-RELATED"/>
    <property type="match status" value="1"/>
</dbReference>
<dbReference type="PANTHER" id="PTHR43386">
    <property type="entry name" value="OLIGOPEPTIDE TRANSPORT SYSTEM PERMEASE PROTEIN APPC"/>
    <property type="match status" value="1"/>
</dbReference>
<evidence type="ECO:0000256" key="3">
    <source>
        <dbReference type="ARBA" id="ARBA00022475"/>
    </source>
</evidence>
<feature type="transmembrane region" description="Helical" evidence="8">
    <location>
        <begin position="89"/>
        <end position="114"/>
    </location>
</feature>
<name>A0AAE3FYJ2_9EURY</name>
<dbReference type="Gene3D" id="1.10.3720.10">
    <property type="entry name" value="MetI-like"/>
    <property type="match status" value="1"/>
</dbReference>
<feature type="transmembrane region" description="Helical" evidence="8">
    <location>
        <begin position="29"/>
        <end position="49"/>
    </location>
</feature>
<evidence type="ECO:0000313" key="10">
    <source>
        <dbReference type="EMBL" id="MCL9817732.1"/>
    </source>
</evidence>
<evidence type="ECO:0000256" key="8">
    <source>
        <dbReference type="RuleBase" id="RU363032"/>
    </source>
</evidence>
<dbReference type="AlphaFoldDB" id="A0AAE3FYJ2"/>
<accession>A0AAE3FYJ2</accession>
<dbReference type="EMBL" id="JAKRVX010000005">
    <property type="protein sequence ID" value="MCL9817732.1"/>
    <property type="molecule type" value="Genomic_DNA"/>
</dbReference>
<keyword evidence="3" id="KW-1003">Cell membrane</keyword>
<dbReference type="Pfam" id="PF00528">
    <property type="entry name" value="BPD_transp_1"/>
    <property type="match status" value="1"/>
</dbReference>
<feature type="transmembrane region" description="Helical" evidence="8">
    <location>
        <begin position="152"/>
        <end position="169"/>
    </location>
</feature>
<evidence type="ECO:0000256" key="2">
    <source>
        <dbReference type="ARBA" id="ARBA00022448"/>
    </source>
</evidence>
<evidence type="ECO:0000256" key="1">
    <source>
        <dbReference type="ARBA" id="ARBA00004651"/>
    </source>
</evidence>
<dbReference type="InterPro" id="IPR053385">
    <property type="entry name" value="ABC_transport_permease"/>
</dbReference>
<organism evidence="10 11">
    <name type="scientific">Natronocalculus amylovorans</name>
    <dbReference type="NCBI Taxonomy" id="2917812"/>
    <lineage>
        <taxon>Archaea</taxon>
        <taxon>Methanobacteriati</taxon>
        <taxon>Methanobacteriota</taxon>
        <taxon>Stenosarchaea group</taxon>
        <taxon>Halobacteria</taxon>
        <taxon>Halobacteriales</taxon>
        <taxon>Haloferacaceae</taxon>
        <taxon>Natronocalculus</taxon>
    </lineage>
</organism>
<protein>
    <submittedName>
        <fullName evidence="10">ABC transporter permease</fullName>
    </submittedName>
</protein>
<evidence type="ECO:0000256" key="5">
    <source>
        <dbReference type="ARBA" id="ARBA00022989"/>
    </source>
</evidence>
<dbReference type="GO" id="GO:0055085">
    <property type="term" value="P:transmembrane transport"/>
    <property type="evidence" value="ECO:0007669"/>
    <property type="project" value="InterPro"/>
</dbReference>
<dbReference type="InterPro" id="IPR035906">
    <property type="entry name" value="MetI-like_sf"/>
</dbReference>
<keyword evidence="5 8" id="KW-1133">Transmembrane helix</keyword>
<dbReference type="InterPro" id="IPR000515">
    <property type="entry name" value="MetI-like"/>
</dbReference>
<gene>
    <name evidence="10" type="ORF">AArcSt2_12325</name>
</gene>
<proteinExistence type="inferred from homology"/>
<dbReference type="NCBIfam" id="NF045474">
    <property type="entry name" value="Opp2C"/>
    <property type="match status" value="1"/>
</dbReference>
<dbReference type="GO" id="GO:0005886">
    <property type="term" value="C:plasma membrane"/>
    <property type="evidence" value="ECO:0007669"/>
    <property type="project" value="UniProtKB-SubCell"/>
</dbReference>
<dbReference type="Proteomes" id="UP001203207">
    <property type="component" value="Unassembled WGS sequence"/>
</dbReference>
<feature type="transmembrane region" description="Helical" evidence="8">
    <location>
        <begin position="126"/>
        <end position="146"/>
    </location>
</feature>
<keyword evidence="4 8" id="KW-0812">Transmembrane</keyword>
<evidence type="ECO:0000313" key="11">
    <source>
        <dbReference type="Proteomes" id="UP001203207"/>
    </source>
</evidence>
<dbReference type="PROSITE" id="PS50928">
    <property type="entry name" value="ABC_TM1"/>
    <property type="match status" value="1"/>
</dbReference>
<comment type="caution">
    <text evidence="10">The sequence shown here is derived from an EMBL/GenBank/DDBJ whole genome shotgun (WGS) entry which is preliminary data.</text>
</comment>
<dbReference type="InterPro" id="IPR050366">
    <property type="entry name" value="BP-dependent_transpt_permease"/>
</dbReference>
<feature type="transmembrane region" description="Helical" evidence="8">
    <location>
        <begin position="253"/>
        <end position="275"/>
    </location>
</feature>
<dbReference type="CDD" id="cd06261">
    <property type="entry name" value="TM_PBP2"/>
    <property type="match status" value="1"/>
</dbReference>
<feature type="transmembrane region" description="Helical" evidence="8">
    <location>
        <begin position="208"/>
        <end position="233"/>
    </location>
</feature>
<evidence type="ECO:0000259" key="9">
    <source>
        <dbReference type="PROSITE" id="PS50928"/>
    </source>
</evidence>
<dbReference type="RefSeq" id="WP_250585034.1">
    <property type="nucleotide sequence ID" value="NZ_JAKRVX010000005.1"/>
</dbReference>
<keyword evidence="11" id="KW-1185">Reference proteome</keyword>